<name>A0A1W0WL20_HYPEX</name>
<evidence type="ECO:0000256" key="1">
    <source>
        <dbReference type="ARBA" id="ARBA00007944"/>
    </source>
</evidence>
<dbReference type="InterPro" id="IPR042045">
    <property type="entry name" value="EXOC6/Sec15_C_dom1"/>
</dbReference>
<dbReference type="Gene3D" id="1.10.357.30">
    <property type="entry name" value="Exocyst complex subunit Sec15 C-terminal domain, N-terminal subdomain"/>
    <property type="match status" value="1"/>
</dbReference>
<organism evidence="8 9">
    <name type="scientific">Hypsibius exemplaris</name>
    <name type="common">Freshwater tardigrade</name>
    <dbReference type="NCBI Taxonomy" id="2072580"/>
    <lineage>
        <taxon>Eukaryota</taxon>
        <taxon>Metazoa</taxon>
        <taxon>Ecdysozoa</taxon>
        <taxon>Tardigrada</taxon>
        <taxon>Eutardigrada</taxon>
        <taxon>Parachela</taxon>
        <taxon>Hypsibioidea</taxon>
        <taxon>Hypsibiidae</taxon>
        <taxon>Hypsibius</taxon>
    </lineage>
</organism>
<dbReference type="PANTHER" id="PTHR12702:SF0">
    <property type="entry name" value="EXOCYST COMPLEX COMPONENT 6"/>
    <property type="match status" value="1"/>
</dbReference>
<dbReference type="Proteomes" id="UP000192578">
    <property type="component" value="Unassembled WGS sequence"/>
</dbReference>
<feature type="domain" description="Exocyst complex subunit EXOC6/Sec15 C-terminal" evidence="6">
    <location>
        <begin position="508"/>
        <end position="869"/>
    </location>
</feature>
<dbReference type="OrthoDB" id="10267033at2759"/>
<dbReference type="EMBL" id="MTYJ01000081">
    <property type="protein sequence ID" value="OQV15904.1"/>
    <property type="molecule type" value="Genomic_DNA"/>
</dbReference>
<feature type="region of interest" description="Disordered" evidence="5">
    <location>
        <begin position="42"/>
        <end position="61"/>
    </location>
</feature>
<sequence length="912" mass="102037">MKSGGICVLNRGRNDSMAESSVDGFSVRGILGFDGARSSKRMEAVHTGSGDADNTNNTSAEWDLNRSSASDLDANNPSNSVSKAAAFSPVTRGLVTTADPSQLPVDQLDLAVPFPANLPSQYKALVSQIETTKHPNYPFILRRVYEAGHLKSFLQYLDRRSEARDAEIERVCAEHTSTLTEAAKDLMSVSRGVEELRANLHANRKISGKQMAEISEAAKQAAACNNALINTAMLMERISILKPVIKTVGEAQVCIENGQLVKALRKLHDAWERTRKLPHHIRLVKSLADNIPFMKNQLITEAKRGVTTALESARNANLKAGFLTLKNVCEMNGLFIEPYTVAQDCFLSSKYSEEVKFLADRKWSIEAAVDLRPLLVFRHVMLTFEPDDLDGEALKNYCENYMTQRRHQVSQMVQPPNHMHGIDHFRHYIQDIVGILSLELFINNAVSGLTTDTFFTELWNDTAPGVTAALSGNFVFMTDEDTCAQIKSLMNLFAIALNFLHCDSTRVHGVLEDMRDHYGEILLRKLVTEMNGVLDVDNFVAITVADAAEQKRVLGDFPFTLDASAAGGEAESFPKHFPFSASVPKFYSLIQNYIATYVNFSRDLNLSQAEVDDKVRMSTNTVLSRNLRGCVCGKVEKGALTVDQLVQAYANCTYLEYSCQYLEEYIASLLKPRATGTLTTGSATTSTTSALTPRLESESLFKDIRSQIEQQVYTSLMNSIEEMVSRFDSAAAPESADKPSILSTRVVRYLEVVFASIRKMPYSVCQTAWMTACKHIANQLQETFIHKSPLITIEGVQQLKNDLTYYEAFLMKQKDNADPSTLLLAFSDLRQSTDLLLLWDWNTYFHEYGKKDAKYNRVQPQAALLILEKMKESDRKKSSVFQNLRKNERDKKKLLDTITTQLKDLIDDTASK</sequence>
<dbReference type="GO" id="GO:0016020">
    <property type="term" value="C:membrane"/>
    <property type="evidence" value="ECO:0007669"/>
    <property type="project" value="TreeGrafter"/>
</dbReference>
<dbReference type="Gene3D" id="1.20.58.670">
    <property type="entry name" value="Dsl1p vesicle tethering complex, Tip20p subunit, domain D"/>
    <property type="match status" value="1"/>
</dbReference>
<keyword evidence="9" id="KW-1185">Reference proteome</keyword>
<dbReference type="Pfam" id="PF20651">
    <property type="entry name" value="EXOC6_Sec15_N"/>
    <property type="match status" value="1"/>
</dbReference>
<keyword evidence="2" id="KW-0813">Transport</keyword>
<evidence type="ECO:0000313" key="8">
    <source>
        <dbReference type="EMBL" id="OQV15904.1"/>
    </source>
</evidence>
<evidence type="ECO:0000313" key="9">
    <source>
        <dbReference type="Proteomes" id="UP000192578"/>
    </source>
</evidence>
<protein>
    <submittedName>
        <fullName evidence="8">Exocyst complex component 6B</fullName>
    </submittedName>
</protein>
<keyword evidence="3" id="KW-0268">Exocytosis</keyword>
<feature type="domain" description="Exocyst complex component EXOC6/Sec15 N-terminal" evidence="7">
    <location>
        <begin position="157"/>
        <end position="316"/>
    </location>
</feature>
<dbReference type="GO" id="GO:0000145">
    <property type="term" value="C:exocyst"/>
    <property type="evidence" value="ECO:0007669"/>
    <property type="project" value="TreeGrafter"/>
</dbReference>
<dbReference type="AlphaFoldDB" id="A0A1W0WL20"/>
<dbReference type="GO" id="GO:0006886">
    <property type="term" value="P:intracellular protein transport"/>
    <property type="evidence" value="ECO:0007669"/>
    <property type="project" value="InterPro"/>
</dbReference>
<accession>A0A1W0WL20</accession>
<keyword evidence="4" id="KW-0175">Coiled coil</keyword>
<dbReference type="InterPro" id="IPR048359">
    <property type="entry name" value="EXOC6_Sec15_N"/>
</dbReference>
<comment type="caution">
    <text evidence="8">The sequence shown here is derived from an EMBL/GenBank/DDBJ whole genome shotgun (WGS) entry which is preliminary data.</text>
</comment>
<evidence type="ECO:0000256" key="4">
    <source>
        <dbReference type="ARBA" id="ARBA00023054"/>
    </source>
</evidence>
<evidence type="ECO:0000256" key="5">
    <source>
        <dbReference type="SAM" id="MobiDB-lite"/>
    </source>
</evidence>
<dbReference type="GO" id="GO:0090522">
    <property type="term" value="P:vesicle tethering involved in exocytosis"/>
    <property type="evidence" value="ECO:0007669"/>
    <property type="project" value="InterPro"/>
</dbReference>
<dbReference type="GO" id="GO:0006893">
    <property type="term" value="P:Golgi to plasma membrane transport"/>
    <property type="evidence" value="ECO:0007669"/>
    <property type="project" value="TreeGrafter"/>
</dbReference>
<dbReference type="PANTHER" id="PTHR12702">
    <property type="entry name" value="SEC15"/>
    <property type="match status" value="1"/>
</dbReference>
<dbReference type="InterPro" id="IPR007225">
    <property type="entry name" value="EXOC6/Sec15"/>
</dbReference>
<evidence type="ECO:0000256" key="2">
    <source>
        <dbReference type="ARBA" id="ARBA00022448"/>
    </source>
</evidence>
<dbReference type="InterPro" id="IPR042044">
    <property type="entry name" value="EXOC6PINT-1/Sec15/Tip20_C_dom2"/>
</dbReference>
<proteinExistence type="inferred from homology"/>
<dbReference type="Pfam" id="PF04091">
    <property type="entry name" value="Sec15_C"/>
    <property type="match status" value="1"/>
</dbReference>
<dbReference type="InterPro" id="IPR046361">
    <property type="entry name" value="EXOC6/Sec15_C"/>
</dbReference>
<evidence type="ECO:0000256" key="3">
    <source>
        <dbReference type="ARBA" id="ARBA00022483"/>
    </source>
</evidence>
<comment type="similarity">
    <text evidence="1">Belongs to the SEC15 family.</text>
</comment>
<reference evidence="9" key="1">
    <citation type="submission" date="2017-01" db="EMBL/GenBank/DDBJ databases">
        <title>Comparative genomics of anhydrobiosis in the tardigrade Hypsibius dujardini.</title>
        <authorList>
            <person name="Yoshida Y."/>
            <person name="Koutsovoulos G."/>
            <person name="Laetsch D."/>
            <person name="Stevens L."/>
            <person name="Kumar S."/>
            <person name="Horikawa D."/>
            <person name="Ishino K."/>
            <person name="Komine S."/>
            <person name="Tomita M."/>
            <person name="Blaxter M."/>
            <person name="Arakawa K."/>
        </authorList>
    </citation>
    <scope>NUCLEOTIDE SEQUENCE [LARGE SCALE GENOMIC DNA]</scope>
    <source>
        <strain evidence="9">Z151</strain>
    </source>
</reference>
<feature type="compositionally biased region" description="Polar residues" evidence="5">
    <location>
        <begin position="52"/>
        <end position="61"/>
    </location>
</feature>
<evidence type="ECO:0000259" key="6">
    <source>
        <dbReference type="Pfam" id="PF04091"/>
    </source>
</evidence>
<gene>
    <name evidence="8" type="ORF">BV898_10000</name>
</gene>
<evidence type="ECO:0000259" key="7">
    <source>
        <dbReference type="Pfam" id="PF20651"/>
    </source>
</evidence>